<dbReference type="AlphaFoldDB" id="A0AAV7PS04"/>
<organism evidence="2 3">
    <name type="scientific">Pleurodeles waltl</name>
    <name type="common">Iberian ribbed newt</name>
    <dbReference type="NCBI Taxonomy" id="8319"/>
    <lineage>
        <taxon>Eukaryota</taxon>
        <taxon>Metazoa</taxon>
        <taxon>Chordata</taxon>
        <taxon>Craniata</taxon>
        <taxon>Vertebrata</taxon>
        <taxon>Euteleostomi</taxon>
        <taxon>Amphibia</taxon>
        <taxon>Batrachia</taxon>
        <taxon>Caudata</taxon>
        <taxon>Salamandroidea</taxon>
        <taxon>Salamandridae</taxon>
        <taxon>Pleurodelinae</taxon>
        <taxon>Pleurodeles</taxon>
    </lineage>
</organism>
<evidence type="ECO:0000256" key="1">
    <source>
        <dbReference type="SAM" id="MobiDB-lite"/>
    </source>
</evidence>
<dbReference type="EMBL" id="JANPWB010000011">
    <property type="protein sequence ID" value="KAJ1129258.1"/>
    <property type="molecule type" value="Genomic_DNA"/>
</dbReference>
<comment type="caution">
    <text evidence="2">The sequence shown here is derived from an EMBL/GenBank/DDBJ whole genome shotgun (WGS) entry which is preliminary data.</text>
</comment>
<proteinExistence type="predicted"/>
<evidence type="ECO:0000313" key="2">
    <source>
        <dbReference type="EMBL" id="KAJ1129258.1"/>
    </source>
</evidence>
<keyword evidence="3" id="KW-1185">Reference proteome</keyword>
<protein>
    <recommendedName>
        <fullName evidence="4">Murine leukemia virus integrase C-terminal domain-containing protein</fullName>
    </recommendedName>
</protein>
<sequence>MAEKLLGHRLQLNASRCHPTFDSVPEHHSPPGWQLSACQCTAGSAEESATSRRGLTQSPEARSDGCHWRLLGGARERSWLVTRAAKKRTNASHVKDQQTPLPLGTLVYIRNFVRKWKDCKFNGPFPVTDSTTTAVKVQGDKPWYHFQDIRLAPTMPSIPLDTEQEKEGGEQEKQPE</sequence>
<name>A0AAV7PS04_PLEWA</name>
<gene>
    <name evidence="2" type="ORF">NDU88_007629</name>
</gene>
<feature type="compositionally biased region" description="Basic and acidic residues" evidence="1">
    <location>
        <begin position="163"/>
        <end position="176"/>
    </location>
</feature>
<feature type="region of interest" description="Disordered" evidence="1">
    <location>
        <begin position="154"/>
        <end position="176"/>
    </location>
</feature>
<dbReference type="Proteomes" id="UP001066276">
    <property type="component" value="Chromosome 7"/>
</dbReference>
<evidence type="ECO:0000313" key="3">
    <source>
        <dbReference type="Proteomes" id="UP001066276"/>
    </source>
</evidence>
<evidence type="ECO:0008006" key="4">
    <source>
        <dbReference type="Google" id="ProtNLM"/>
    </source>
</evidence>
<accession>A0AAV7PS04</accession>
<reference evidence="2" key="1">
    <citation type="journal article" date="2022" name="bioRxiv">
        <title>Sequencing and chromosome-scale assembly of the giantPleurodeles waltlgenome.</title>
        <authorList>
            <person name="Brown T."/>
            <person name="Elewa A."/>
            <person name="Iarovenko S."/>
            <person name="Subramanian E."/>
            <person name="Araus A.J."/>
            <person name="Petzold A."/>
            <person name="Susuki M."/>
            <person name="Suzuki K.-i.T."/>
            <person name="Hayashi T."/>
            <person name="Toyoda A."/>
            <person name="Oliveira C."/>
            <person name="Osipova E."/>
            <person name="Leigh N.D."/>
            <person name="Simon A."/>
            <person name="Yun M.H."/>
        </authorList>
    </citation>
    <scope>NUCLEOTIDE SEQUENCE</scope>
    <source>
        <strain evidence="2">20211129_DDA</strain>
        <tissue evidence="2">Liver</tissue>
    </source>
</reference>
<dbReference type="Gene3D" id="2.30.30.850">
    <property type="match status" value="1"/>
</dbReference>